<organism evidence="2 3">
    <name type="scientific">Tegillarca granosa</name>
    <name type="common">Malaysian cockle</name>
    <name type="synonym">Anadara granosa</name>
    <dbReference type="NCBI Taxonomy" id="220873"/>
    <lineage>
        <taxon>Eukaryota</taxon>
        <taxon>Metazoa</taxon>
        <taxon>Spiralia</taxon>
        <taxon>Lophotrochozoa</taxon>
        <taxon>Mollusca</taxon>
        <taxon>Bivalvia</taxon>
        <taxon>Autobranchia</taxon>
        <taxon>Pteriomorphia</taxon>
        <taxon>Arcoida</taxon>
        <taxon>Arcoidea</taxon>
        <taxon>Arcidae</taxon>
        <taxon>Tegillarca</taxon>
    </lineage>
</organism>
<feature type="region of interest" description="Disordered" evidence="1">
    <location>
        <begin position="71"/>
        <end position="93"/>
    </location>
</feature>
<protein>
    <submittedName>
        <fullName evidence="2">Uncharacterized protein</fullName>
    </submittedName>
</protein>
<sequence>MNRSSSEFSLNTLPDLGSISARNSYAEPILNIISDEPIPASHIGVINNGNRDHEMKVILEKAESKENIYETADGFRNSDSETDSEEESDCFFI</sequence>
<accession>A0ABQ9FRB6</accession>
<evidence type="ECO:0000313" key="3">
    <source>
        <dbReference type="Proteomes" id="UP001217089"/>
    </source>
</evidence>
<dbReference type="EMBL" id="JARBDR010000141">
    <property type="protein sequence ID" value="KAJ8319822.1"/>
    <property type="molecule type" value="Genomic_DNA"/>
</dbReference>
<feature type="compositionally biased region" description="Acidic residues" evidence="1">
    <location>
        <begin position="80"/>
        <end position="93"/>
    </location>
</feature>
<name>A0ABQ9FRB6_TEGGR</name>
<evidence type="ECO:0000256" key="1">
    <source>
        <dbReference type="SAM" id="MobiDB-lite"/>
    </source>
</evidence>
<dbReference type="Proteomes" id="UP001217089">
    <property type="component" value="Unassembled WGS sequence"/>
</dbReference>
<evidence type="ECO:0000313" key="2">
    <source>
        <dbReference type="EMBL" id="KAJ8319822.1"/>
    </source>
</evidence>
<gene>
    <name evidence="2" type="ORF">KUTeg_001409</name>
</gene>
<keyword evidence="3" id="KW-1185">Reference proteome</keyword>
<comment type="caution">
    <text evidence="2">The sequence shown here is derived from an EMBL/GenBank/DDBJ whole genome shotgun (WGS) entry which is preliminary data.</text>
</comment>
<proteinExistence type="predicted"/>
<reference evidence="2 3" key="1">
    <citation type="submission" date="2022-12" db="EMBL/GenBank/DDBJ databases">
        <title>Chromosome-level genome of Tegillarca granosa.</title>
        <authorList>
            <person name="Kim J."/>
        </authorList>
    </citation>
    <scope>NUCLEOTIDE SEQUENCE [LARGE SCALE GENOMIC DNA]</scope>
    <source>
        <strain evidence="2">Teg-2019</strain>
        <tissue evidence="2">Adductor muscle</tissue>
    </source>
</reference>